<feature type="transmembrane region" description="Helical" evidence="1">
    <location>
        <begin position="72"/>
        <end position="90"/>
    </location>
</feature>
<keyword evidence="1" id="KW-0812">Transmembrane</keyword>
<dbReference type="RefSeq" id="WP_212921439.1">
    <property type="nucleotide sequence ID" value="NZ_BORP01000005.1"/>
</dbReference>
<keyword evidence="1" id="KW-1133">Transmembrane helix</keyword>
<organism evidence="2 3">
    <name type="scientific">Ornithinibacillus bavariensis</name>
    <dbReference type="NCBI Taxonomy" id="545502"/>
    <lineage>
        <taxon>Bacteria</taxon>
        <taxon>Bacillati</taxon>
        <taxon>Bacillota</taxon>
        <taxon>Bacilli</taxon>
        <taxon>Bacillales</taxon>
        <taxon>Bacillaceae</taxon>
        <taxon>Ornithinibacillus</taxon>
    </lineage>
</organism>
<accession>A0A920C7S4</accession>
<sequence length="286" mass="32466">MKDRAKWKKIVGWTLFLIAIGFFCLQMGFLFLHVRYQVEYIDNRIFYMINLLFVVFLAVALLVLLKLKNSHQVIIASIGVIFFLTNIVLLENSNQQIRNITSISPSLSKIFSVKENVQSGEAIYYRPYYGILARPKEVLENKINGNNKVKWLAKDIAVLTYKDKNGDIQQFVGTYGDRKGGLSYYYVGAEIHGVWQGDNVTVTSGPDGINVTVGNESELFSWENLEQFGTLAIVLKKDNEAVWTIALKENFEVHSDASKPTVGNISLYKATMEENQPIILNYIDSN</sequence>
<comment type="caution">
    <text evidence="2">The sequence shown here is derived from an EMBL/GenBank/DDBJ whole genome shotgun (WGS) entry which is preliminary data.</text>
</comment>
<gene>
    <name evidence="2" type="ORF">J43TS3_25840</name>
</gene>
<reference evidence="2" key="1">
    <citation type="submission" date="2021-03" db="EMBL/GenBank/DDBJ databases">
        <title>Antimicrobial resistance genes in bacteria isolated from Japanese honey, and their potential for conferring macrolide and lincosamide resistance in the American foulbrood pathogen Paenibacillus larvae.</title>
        <authorList>
            <person name="Okamoto M."/>
            <person name="Kumagai M."/>
            <person name="Kanamori H."/>
            <person name="Takamatsu D."/>
        </authorList>
    </citation>
    <scope>NUCLEOTIDE SEQUENCE</scope>
    <source>
        <strain evidence="2">J43TS3</strain>
    </source>
</reference>
<dbReference type="Proteomes" id="UP000676917">
    <property type="component" value="Unassembled WGS sequence"/>
</dbReference>
<keyword evidence="1" id="KW-0472">Membrane</keyword>
<feature type="transmembrane region" description="Helical" evidence="1">
    <location>
        <begin position="45"/>
        <end position="65"/>
    </location>
</feature>
<feature type="transmembrane region" description="Helical" evidence="1">
    <location>
        <begin position="12"/>
        <end position="33"/>
    </location>
</feature>
<evidence type="ECO:0000313" key="2">
    <source>
        <dbReference type="EMBL" id="GIO27973.1"/>
    </source>
</evidence>
<evidence type="ECO:0000256" key="1">
    <source>
        <dbReference type="SAM" id="Phobius"/>
    </source>
</evidence>
<protein>
    <submittedName>
        <fullName evidence="2">Uncharacterized protein</fullName>
    </submittedName>
</protein>
<dbReference type="EMBL" id="BORP01000005">
    <property type="protein sequence ID" value="GIO27973.1"/>
    <property type="molecule type" value="Genomic_DNA"/>
</dbReference>
<name>A0A920C7S4_9BACI</name>
<evidence type="ECO:0000313" key="3">
    <source>
        <dbReference type="Proteomes" id="UP000676917"/>
    </source>
</evidence>
<keyword evidence="3" id="KW-1185">Reference proteome</keyword>
<proteinExistence type="predicted"/>
<dbReference type="AlphaFoldDB" id="A0A920C7S4"/>